<sequence length="470" mass="52128">MGDRPCELYSIHEPFRSQLCMLYENDAIFDKFLCSWSSDDRYVSTGSYGNLFRIFDRHTGSDRLYDLNNENDIDPSPDLVTAIPLVPKHFVSPEDPLGSTLGVSTVCVTSVDAIESLMGDIEHSGMSSGSDIASPSGVSESTNEFDSLDGSFESVDKDTGCLEPLSEPADLRASVDPPDTSVNLPTGSKRRKQTLFERASETELLQPPNPICKSPRHHRRKQKFGQPEERNLAVPTSQNCPDTNSNGCSDREPKVIDSSSLLNERIRRRLERHQLFGERLSDKAMPLNDLRQLDCQRKVLHVAWHPRLRKLATVSGNQLFVVRGVEPPTTIVGRPAEASDCRTFSTEDNVEFQAEPVINGYLEASGDMLPSDGLPTAKRRRRRGHYRPNPPHPSSPGHPSKDLVESSSDPVPRQDALYPFAVSVPLQADSTAPFDHPDQVLGSTMNQNLSCTNNPSHSPLVHSTTEQTFR</sequence>
<feature type="region of interest" description="Disordered" evidence="3">
    <location>
        <begin position="381"/>
        <end position="412"/>
    </location>
</feature>
<keyword evidence="2" id="KW-0677">Repeat</keyword>
<feature type="compositionally biased region" description="Polar residues" evidence="3">
    <location>
        <begin position="234"/>
        <end position="248"/>
    </location>
</feature>
<evidence type="ECO:0000256" key="3">
    <source>
        <dbReference type="SAM" id="MobiDB-lite"/>
    </source>
</evidence>
<organism evidence="4 5">
    <name type="scientific">Opisthorchis viverrini</name>
    <name type="common">Southeast Asian liver fluke</name>
    <dbReference type="NCBI Taxonomy" id="6198"/>
    <lineage>
        <taxon>Eukaryota</taxon>
        <taxon>Metazoa</taxon>
        <taxon>Spiralia</taxon>
        <taxon>Lophotrochozoa</taxon>
        <taxon>Platyhelminthes</taxon>
        <taxon>Trematoda</taxon>
        <taxon>Digenea</taxon>
        <taxon>Opisthorchiida</taxon>
        <taxon>Opisthorchiata</taxon>
        <taxon>Opisthorchiidae</taxon>
        <taxon>Opisthorchis</taxon>
    </lineage>
</organism>
<dbReference type="GO" id="GO:0000159">
    <property type="term" value="C:protein phosphatase type 2A complex"/>
    <property type="evidence" value="ECO:0007669"/>
    <property type="project" value="InterPro"/>
</dbReference>
<dbReference type="Proteomes" id="UP000243686">
    <property type="component" value="Unassembled WGS sequence"/>
</dbReference>
<feature type="compositionally biased region" description="Polar residues" evidence="3">
    <location>
        <begin position="441"/>
        <end position="470"/>
    </location>
</feature>
<reference evidence="4 5" key="1">
    <citation type="submission" date="2015-03" db="EMBL/GenBank/DDBJ databases">
        <title>Draft genome of the nematode, Opisthorchis viverrini.</title>
        <authorList>
            <person name="Mitreva M."/>
        </authorList>
    </citation>
    <scope>NUCLEOTIDE SEQUENCE [LARGE SCALE GENOMIC DNA]</scope>
    <source>
        <strain evidence="4">Khon Kaen</strain>
    </source>
</reference>
<evidence type="ECO:0000256" key="2">
    <source>
        <dbReference type="ARBA" id="ARBA00022737"/>
    </source>
</evidence>
<evidence type="ECO:0000256" key="1">
    <source>
        <dbReference type="ARBA" id="ARBA00022574"/>
    </source>
</evidence>
<protein>
    <recommendedName>
        <fullName evidence="6">WD domain, G-beta repeat protein</fullName>
    </recommendedName>
</protein>
<name>A0A1S8WIK3_OPIVI</name>
<evidence type="ECO:0000313" key="5">
    <source>
        <dbReference type="Proteomes" id="UP000243686"/>
    </source>
</evidence>
<keyword evidence="1" id="KW-0853">WD repeat</keyword>
<feature type="compositionally biased region" description="Polar residues" evidence="3">
    <location>
        <begin position="125"/>
        <end position="145"/>
    </location>
</feature>
<keyword evidence="5" id="KW-1185">Reference proteome</keyword>
<accession>A0A1S8WIK3</accession>
<proteinExistence type="predicted"/>
<dbReference type="AlphaFoldDB" id="A0A1S8WIK3"/>
<dbReference type="GO" id="GO:0019888">
    <property type="term" value="F:protein phosphatase regulator activity"/>
    <property type="evidence" value="ECO:0007669"/>
    <property type="project" value="InterPro"/>
</dbReference>
<evidence type="ECO:0000313" key="4">
    <source>
        <dbReference type="EMBL" id="OON14279.1"/>
    </source>
</evidence>
<feature type="region of interest" description="Disordered" evidence="3">
    <location>
        <begin position="122"/>
        <end position="254"/>
    </location>
</feature>
<feature type="compositionally biased region" description="Basic residues" evidence="3">
    <location>
        <begin position="214"/>
        <end position="223"/>
    </location>
</feature>
<feature type="region of interest" description="Disordered" evidence="3">
    <location>
        <begin position="429"/>
        <end position="470"/>
    </location>
</feature>
<dbReference type="PRINTS" id="PR00600">
    <property type="entry name" value="PP2APR55"/>
</dbReference>
<dbReference type="EMBL" id="KV906750">
    <property type="protein sequence ID" value="OON14279.1"/>
    <property type="molecule type" value="Genomic_DNA"/>
</dbReference>
<evidence type="ECO:0008006" key="6">
    <source>
        <dbReference type="Google" id="ProtNLM"/>
    </source>
</evidence>
<dbReference type="PANTHER" id="PTHR11871">
    <property type="entry name" value="PROTEIN PHOSPHATASE PP2A REGULATORY SUBUNIT B"/>
    <property type="match status" value="1"/>
</dbReference>
<gene>
    <name evidence="4" type="ORF">X801_09930</name>
</gene>
<dbReference type="InterPro" id="IPR000009">
    <property type="entry name" value="PP2A_PR55"/>
</dbReference>